<dbReference type="PANTHER" id="PTHR33376">
    <property type="match status" value="1"/>
</dbReference>
<feature type="chain" id="PRO_5003139684" evidence="2">
    <location>
        <begin position="24"/>
        <end position="330"/>
    </location>
</feature>
<dbReference type="PaxDb" id="665571-STHERM_c06130"/>
<dbReference type="RefSeq" id="WP_013313413.1">
    <property type="nucleotide sequence ID" value="NC_014484.1"/>
</dbReference>
<dbReference type="NCBIfam" id="NF037995">
    <property type="entry name" value="TRAP_S1"/>
    <property type="match status" value="1"/>
</dbReference>
<sequence length="330" mass="36818">MKRYAVLVPVLVLLMSCATTSQSGEEPAPASHTITIKVVNAFAPQNIMSLTADRFKEVLERKGGGRFIVQILDVERTEEKANELCSSGAAHLQFTGGYPLQVFAPEYSFFNAPYVMKDFAHFTRVWNGPLGEAARKMVAEKGNMLWIGNVYRGFRQTTANKPIYSVDEVQGLRLRLPGVQTWVTVWKAMGADPVTVPLSGLYDSLKTGKAEASEGDIPQIHSYKLYEVQKYLIITNHLVQTGGVLVNKPFYESLSEADRKAVWDAAVEAIEWATNKVMSEEGMLLMDLQKKGMQVIIPDAASFREKGKTAVEELFRTLWSVTTWEEVLSQ</sequence>
<accession>E0RQZ4</accession>
<dbReference type="Proteomes" id="UP000001296">
    <property type="component" value="Chromosome"/>
</dbReference>
<dbReference type="InterPro" id="IPR018389">
    <property type="entry name" value="DctP_fam"/>
</dbReference>
<dbReference type="eggNOG" id="COG1638">
    <property type="taxonomic scope" value="Bacteria"/>
</dbReference>
<dbReference type="GO" id="GO:0055085">
    <property type="term" value="P:transmembrane transport"/>
    <property type="evidence" value="ECO:0007669"/>
    <property type="project" value="InterPro"/>
</dbReference>
<organism evidence="3 4">
    <name type="scientific">Winmispira thermophila (strain ATCC 49972 / DSM 6192 / RI 19.B1)</name>
    <name type="common">Spirochaeta thermophila</name>
    <dbReference type="NCBI Taxonomy" id="665571"/>
    <lineage>
        <taxon>Bacteria</taxon>
        <taxon>Pseudomonadati</taxon>
        <taxon>Spirochaetota</taxon>
        <taxon>Spirochaetia</taxon>
        <taxon>Winmispirales</taxon>
        <taxon>Winmispiraceae</taxon>
        <taxon>Winmispira</taxon>
    </lineage>
</organism>
<dbReference type="AlphaFoldDB" id="E0RQZ4"/>
<dbReference type="KEGG" id="sta:STHERM_c06130"/>
<keyword evidence="1 2" id="KW-0732">Signal</keyword>
<evidence type="ECO:0000313" key="4">
    <source>
        <dbReference type="Proteomes" id="UP000001296"/>
    </source>
</evidence>
<feature type="signal peptide" evidence="2">
    <location>
        <begin position="1"/>
        <end position="23"/>
    </location>
</feature>
<evidence type="ECO:0000256" key="2">
    <source>
        <dbReference type="SAM" id="SignalP"/>
    </source>
</evidence>
<reference key="1">
    <citation type="submission" date="2009-08" db="EMBL/GenBank/DDBJ databases">
        <title>The genome sequence of Spirochaeta thermophila DSM6192.</title>
        <authorList>
            <person name="Angelov A."/>
            <person name="Mientus M."/>
            <person name="Wittenberg S."/>
            <person name="Lehmann R."/>
            <person name="Liesegang H."/>
            <person name="Daniel R."/>
            <person name="Liebl W."/>
        </authorList>
    </citation>
    <scope>NUCLEOTIDE SEQUENCE</scope>
    <source>
        <strain>DSM 6192</strain>
    </source>
</reference>
<dbReference type="HOGENOM" id="CLU_036176_1_1_12"/>
<dbReference type="PANTHER" id="PTHR33376:SF4">
    <property type="entry name" value="SIALIC ACID-BINDING PERIPLASMIC PROTEIN SIAP"/>
    <property type="match status" value="1"/>
</dbReference>
<dbReference type="Gene3D" id="3.40.190.170">
    <property type="entry name" value="Bacterial extracellular solute-binding protein, family 7"/>
    <property type="match status" value="1"/>
</dbReference>
<dbReference type="InterPro" id="IPR038404">
    <property type="entry name" value="TRAP_DctP_sf"/>
</dbReference>
<name>E0RQZ4_WINT6</name>
<reference evidence="3 4" key="2">
    <citation type="journal article" date="2010" name="J. Bacteriol.">
        <title>Genome sequence of the polysaccharide-degrading, thermophilic anaerobe Spirochaeta thermophila DSM 6192.</title>
        <authorList>
            <person name="Angelov A."/>
            <person name="Liebl S."/>
            <person name="Ballschmiter M."/>
            <person name="Bomeke M."/>
            <person name="Lehmann R."/>
            <person name="Liesegang H."/>
            <person name="Daniel R."/>
            <person name="Liebl W."/>
        </authorList>
    </citation>
    <scope>NUCLEOTIDE SEQUENCE [LARGE SCALE GENOMIC DNA]</scope>
    <source>
        <strain evidence="4">ATCC 49972 / DSM 6192 / RI 19.B1</strain>
    </source>
</reference>
<protein>
    <submittedName>
        <fullName evidence="3">Transporter</fullName>
    </submittedName>
</protein>
<proteinExistence type="predicted"/>
<dbReference type="Pfam" id="PF03480">
    <property type="entry name" value="DctP"/>
    <property type="match status" value="1"/>
</dbReference>
<gene>
    <name evidence="3" type="ordered locus">STHERM_c06130</name>
</gene>
<evidence type="ECO:0000256" key="1">
    <source>
        <dbReference type="ARBA" id="ARBA00022729"/>
    </source>
</evidence>
<evidence type="ECO:0000313" key="3">
    <source>
        <dbReference type="EMBL" id="ADN01572.1"/>
    </source>
</evidence>
<dbReference type="EMBL" id="CP001698">
    <property type="protein sequence ID" value="ADN01572.1"/>
    <property type="molecule type" value="Genomic_DNA"/>
</dbReference>
<dbReference type="CDD" id="cd13603">
    <property type="entry name" value="PBP2_TRAP_Siap_TeaA_like"/>
    <property type="match status" value="1"/>
</dbReference>
<dbReference type="PROSITE" id="PS51257">
    <property type="entry name" value="PROKAR_LIPOPROTEIN"/>
    <property type="match status" value="1"/>
</dbReference>